<feature type="domain" description="DNA replication/recombination mediator RecO N-terminal" evidence="8">
    <location>
        <begin position="1"/>
        <end position="75"/>
    </location>
</feature>
<accession>A0A1F6TFM9</accession>
<organism evidence="9 10">
    <name type="scientific">Candidatus Muproteobacteria bacterium RBG_16_64_11</name>
    <dbReference type="NCBI Taxonomy" id="1817758"/>
    <lineage>
        <taxon>Bacteria</taxon>
        <taxon>Pseudomonadati</taxon>
        <taxon>Pseudomonadota</taxon>
        <taxon>Candidatus Muproteobacteria</taxon>
    </lineage>
</organism>
<evidence type="ECO:0000256" key="1">
    <source>
        <dbReference type="ARBA" id="ARBA00007452"/>
    </source>
</evidence>
<keyword evidence="4 7" id="KW-0233">DNA recombination</keyword>
<dbReference type="InterPro" id="IPR022572">
    <property type="entry name" value="DNA_rep/recomb_RecO_N"/>
</dbReference>
<dbReference type="SUPFAM" id="SSF50249">
    <property type="entry name" value="Nucleic acid-binding proteins"/>
    <property type="match status" value="1"/>
</dbReference>
<evidence type="ECO:0000256" key="6">
    <source>
        <dbReference type="ARBA" id="ARBA00033409"/>
    </source>
</evidence>
<dbReference type="Gene3D" id="2.40.50.140">
    <property type="entry name" value="Nucleic acid-binding proteins"/>
    <property type="match status" value="1"/>
</dbReference>
<evidence type="ECO:0000259" key="8">
    <source>
        <dbReference type="Pfam" id="PF11967"/>
    </source>
</evidence>
<dbReference type="Gene3D" id="1.20.1440.120">
    <property type="entry name" value="Recombination protein O, C-terminal domain"/>
    <property type="match status" value="1"/>
</dbReference>
<protein>
    <recommendedName>
        <fullName evidence="2 7">DNA repair protein RecO</fullName>
    </recommendedName>
    <alternativeName>
        <fullName evidence="6 7">Recombination protein O</fullName>
    </alternativeName>
</protein>
<proteinExistence type="inferred from homology"/>
<dbReference type="InterPro" id="IPR042242">
    <property type="entry name" value="RecO_C"/>
</dbReference>
<dbReference type="SUPFAM" id="SSF57863">
    <property type="entry name" value="ArfGap/RecO-like zinc finger"/>
    <property type="match status" value="1"/>
</dbReference>
<dbReference type="GO" id="GO:0006302">
    <property type="term" value="P:double-strand break repair"/>
    <property type="evidence" value="ECO:0007669"/>
    <property type="project" value="TreeGrafter"/>
</dbReference>
<comment type="caution">
    <text evidence="9">The sequence shown here is derived from an EMBL/GenBank/DDBJ whole genome shotgun (WGS) entry which is preliminary data.</text>
</comment>
<dbReference type="EMBL" id="MFSS01000033">
    <property type="protein sequence ID" value="OGI43940.1"/>
    <property type="molecule type" value="Genomic_DNA"/>
</dbReference>
<dbReference type="Pfam" id="PF11967">
    <property type="entry name" value="RecO_N"/>
    <property type="match status" value="1"/>
</dbReference>
<evidence type="ECO:0000256" key="5">
    <source>
        <dbReference type="ARBA" id="ARBA00023204"/>
    </source>
</evidence>
<keyword evidence="3 7" id="KW-0227">DNA damage</keyword>
<evidence type="ECO:0000313" key="10">
    <source>
        <dbReference type="Proteomes" id="UP000177925"/>
    </source>
</evidence>
<dbReference type="AlphaFoldDB" id="A0A1F6TFM9"/>
<name>A0A1F6TFM9_9PROT</name>
<reference evidence="9 10" key="1">
    <citation type="journal article" date="2016" name="Nat. Commun.">
        <title>Thousands of microbial genomes shed light on interconnected biogeochemical processes in an aquifer system.</title>
        <authorList>
            <person name="Anantharaman K."/>
            <person name="Brown C.T."/>
            <person name="Hug L.A."/>
            <person name="Sharon I."/>
            <person name="Castelle C.J."/>
            <person name="Probst A.J."/>
            <person name="Thomas B.C."/>
            <person name="Singh A."/>
            <person name="Wilkins M.J."/>
            <person name="Karaoz U."/>
            <person name="Brodie E.L."/>
            <person name="Williams K.H."/>
            <person name="Hubbard S.S."/>
            <person name="Banfield J.F."/>
        </authorList>
    </citation>
    <scope>NUCLEOTIDE SEQUENCE [LARGE SCALE GENOMIC DNA]</scope>
</reference>
<evidence type="ECO:0000256" key="2">
    <source>
        <dbReference type="ARBA" id="ARBA00021310"/>
    </source>
</evidence>
<evidence type="ECO:0000256" key="4">
    <source>
        <dbReference type="ARBA" id="ARBA00023172"/>
    </source>
</evidence>
<dbReference type="InterPro" id="IPR037278">
    <property type="entry name" value="ARFGAP/RecO"/>
</dbReference>
<dbReference type="GO" id="GO:0006310">
    <property type="term" value="P:DNA recombination"/>
    <property type="evidence" value="ECO:0007669"/>
    <property type="project" value="UniProtKB-UniRule"/>
</dbReference>
<dbReference type="GO" id="GO:0043590">
    <property type="term" value="C:bacterial nucleoid"/>
    <property type="evidence" value="ECO:0007669"/>
    <property type="project" value="TreeGrafter"/>
</dbReference>
<dbReference type="PANTHER" id="PTHR33991">
    <property type="entry name" value="DNA REPAIR PROTEIN RECO"/>
    <property type="match status" value="1"/>
</dbReference>
<keyword evidence="5 7" id="KW-0234">DNA repair</keyword>
<dbReference type="Proteomes" id="UP000177925">
    <property type="component" value="Unassembled WGS sequence"/>
</dbReference>
<evidence type="ECO:0000256" key="3">
    <source>
        <dbReference type="ARBA" id="ARBA00022763"/>
    </source>
</evidence>
<gene>
    <name evidence="7" type="primary">recO</name>
    <name evidence="9" type="ORF">A2150_01190</name>
</gene>
<evidence type="ECO:0000313" key="9">
    <source>
        <dbReference type="EMBL" id="OGI43940.1"/>
    </source>
</evidence>
<dbReference type="InterPro" id="IPR012340">
    <property type="entry name" value="NA-bd_OB-fold"/>
</dbReference>
<dbReference type="STRING" id="1817758.A2150_01190"/>
<comment type="similarity">
    <text evidence="1 7">Belongs to the RecO family.</text>
</comment>
<evidence type="ECO:0000256" key="7">
    <source>
        <dbReference type="HAMAP-Rule" id="MF_00201"/>
    </source>
</evidence>
<dbReference type="HAMAP" id="MF_00201">
    <property type="entry name" value="RecO"/>
    <property type="match status" value="1"/>
</dbReference>
<sequence length="243" mass="27009">MRVFQQPAFVLHTSDYRETSLLVEAYSRNHGRIGLIAKGARRAKTGLRAVLNPFQPLLLSWSGKSDLATLTAAEPDQTALILSGEALYCGFYLNELLMRLLHRHDPHERLFDAYRDALGQLQASGEHDVALRIFEKRLLQELGYGPVLDHEVGATTPIAPDRVYEYLPERGPVPVGGGPAGGVRIHGRSLLALAAGRFSDAQELREAKRLMRSMLAQHLGERPLYSRELFQRLKVPAPLDKAG</sequence>
<dbReference type="PANTHER" id="PTHR33991:SF1">
    <property type="entry name" value="DNA REPAIR PROTEIN RECO"/>
    <property type="match status" value="1"/>
</dbReference>
<dbReference type="NCBIfam" id="TIGR00613">
    <property type="entry name" value="reco"/>
    <property type="match status" value="1"/>
</dbReference>
<dbReference type="Pfam" id="PF02565">
    <property type="entry name" value="RecO_C"/>
    <property type="match status" value="1"/>
</dbReference>
<comment type="function">
    <text evidence="7">Involved in DNA repair and RecF pathway recombination.</text>
</comment>
<dbReference type="InterPro" id="IPR003717">
    <property type="entry name" value="RecO"/>
</dbReference>